<dbReference type="PANTHER" id="PTHR11686:SF34">
    <property type="entry name" value="GLUTATHIONE HYDROLASE 1-RELATED"/>
    <property type="match status" value="1"/>
</dbReference>
<dbReference type="GO" id="GO:0005886">
    <property type="term" value="C:plasma membrane"/>
    <property type="evidence" value="ECO:0007669"/>
    <property type="project" value="TreeGrafter"/>
</dbReference>
<dbReference type="RefSeq" id="XP_021803401.1">
    <property type="nucleotide sequence ID" value="XM_021947709.1"/>
</dbReference>
<dbReference type="GO" id="GO:0006751">
    <property type="term" value="P:glutathione catabolic process"/>
    <property type="evidence" value="ECO:0007669"/>
    <property type="project" value="InterPro"/>
</dbReference>
<dbReference type="GeneID" id="110747557"/>
<dbReference type="Gramene" id="Pav_sc0012079.1_g010.1.br:mrna">
    <property type="protein sequence ID" value="Pav_sc0012079.1_g010.1.br:mrna"/>
    <property type="gene ID" value="Pav_sc0012079.1_g010.1.br"/>
</dbReference>
<feature type="binding site" evidence="1">
    <location>
        <position position="21"/>
    </location>
    <ligand>
        <name>L-glutamate</name>
        <dbReference type="ChEBI" id="CHEBI:29985"/>
    </ligand>
</feature>
<dbReference type="AlphaFoldDB" id="A0A6P5RQU0"/>
<dbReference type="GO" id="GO:0036374">
    <property type="term" value="F:glutathione hydrolase activity"/>
    <property type="evidence" value="ECO:0007669"/>
    <property type="project" value="InterPro"/>
</dbReference>
<organism evidence="2 3">
    <name type="scientific">Prunus avium</name>
    <name type="common">Cherry</name>
    <name type="synonym">Cerasus avium</name>
    <dbReference type="NCBI Taxonomy" id="42229"/>
    <lineage>
        <taxon>Eukaryota</taxon>
        <taxon>Viridiplantae</taxon>
        <taxon>Streptophyta</taxon>
        <taxon>Embryophyta</taxon>
        <taxon>Tracheophyta</taxon>
        <taxon>Spermatophyta</taxon>
        <taxon>Magnoliopsida</taxon>
        <taxon>eudicotyledons</taxon>
        <taxon>Gunneridae</taxon>
        <taxon>Pentapetalae</taxon>
        <taxon>rosids</taxon>
        <taxon>fabids</taxon>
        <taxon>Rosales</taxon>
        <taxon>Rosaceae</taxon>
        <taxon>Amygdaloideae</taxon>
        <taxon>Amygdaleae</taxon>
        <taxon>Prunus</taxon>
    </lineage>
</organism>
<dbReference type="PANTHER" id="PTHR11686">
    <property type="entry name" value="GAMMA GLUTAMYL TRANSPEPTIDASE"/>
    <property type="match status" value="1"/>
</dbReference>
<evidence type="ECO:0000256" key="1">
    <source>
        <dbReference type="PIRSR" id="PIRSR600101-2"/>
    </source>
</evidence>
<dbReference type="KEGG" id="pavi:110747557"/>
<evidence type="ECO:0000313" key="2">
    <source>
        <dbReference type="Proteomes" id="UP000515124"/>
    </source>
</evidence>
<name>A0A6P5RQU0_PRUAV</name>
<evidence type="ECO:0000313" key="3">
    <source>
        <dbReference type="RefSeq" id="XP_021803401.1"/>
    </source>
</evidence>
<dbReference type="Pfam" id="PF01019">
    <property type="entry name" value="G_glu_transpept"/>
    <property type="match status" value="1"/>
</dbReference>
<gene>
    <name evidence="3" type="primary">LOC110747557</name>
</gene>
<dbReference type="Gene3D" id="3.60.20.40">
    <property type="match status" value="1"/>
</dbReference>
<proteinExistence type="predicted"/>
<keyword evidence="2" id="KW-1185">Reference proteome</keyword>
<dbReference type="InterPro" id="IPR029055">
    <property type="entry name" value="Ntn_hydrolases_N"/>
</dbReference>
<sequence>MTPTIVLKDEQLKAVVGASGGGMIIAATAQVLLNHFARGLDPLSSVMAPRVYHQLLPNVVQYENWTTVTGDHFEVPAQIRKALHKKGHVLNPLSGGSICQFIVQQIEALKSNGGTREIVAVSDPRKGGFPAGF</sequence>
<dbReference type="InterPro" id="IPR000101">
    <property type="entry name" value="GGT_peptidase"/>
</dbReference>
<dbReference type="Proteomes" id="UP000515124">
    <property type="component" value="Unplaced"/>
</dbReference>
<dbReference type="InterPro" id="IPR043137">
    <property type="entry name" value="GGT_ssub_C"/>
</dbReference>
<accession>A0A6P5RQU0</accession>
<protein>
    <submittedName>
        <fullName evidence="3">Gamma-glutamyltranspeptidase 1-like</fullName>
    </submittedName>
</protein>
<reference evidence="3" key="1">
    <citation type="submission" date="2025-08" db="UniProtKB">
        <authorList>
            <consortium name="RefSeq"/>
        </authorList>
    </citation>
    <scope>IDENTIFICATION</scope>
</reference>
<dbReference type="SUPFAM" id="SSF56235">
    <property type="entry name" value="N-terminal nucleophile aminohydrolases (Ntn hydrolases)"/>
    <property type="match status" value="1"/>
</dbReference>